<organism evidence="3 4">
    <name type="scientific">Streptomyces bauhiniae</name>
    <dbReference type="NCBI Taxonomy" id="2340725"/>
    <lineage>
        <taxon>Bacteria</taxon>
        <taxon>Bacillati</taxon>
        <taxon>Actinomycetota</taxon>
        <taxon>Actinomycetes</taxon>
        <taxon>Kitasatosporales</taxon>
        <taxon>Streptomycetaceae</taxon>
        <taxon>Streptomyces</taxon>
    </lineage>
</organism>
<comment type="caution">
    <text evidence="3">The sequence shown here is derived from an EMBL/GenBank/DDBJ whole genome shotgun (WGS) entry which is preliminary data.</text>
</comment>
<dbReference type="InterPro" id="IPR052019">
    <property type="entry name" value="F420H2_bilvrd_red/Heme_oxyg"/>
</dbReference>
<dbReference type="RefSeq" id="WP_135786209.1">
    <property type="nucleotide sequence ID" value="NZ_SRRT01000004.1"/>
</dbReference>
<dbReference type="InterPro" id="IPR012349">
    <property type="entry name" value="Split_barrel_FMN-bd"/>
</dbReference>
<dbReference type="InterPro" id="IPR019965">
    <property type="entry name" value="PPOX_F420-dep_Rv2061_put"/>
</dbReference>
<dbReference type="GO" id="GO:0005829">
    <property type="term" value="C:cytosol"/>
    <property type="evidence" value="ECO:0007669"/>
    <property type="project" value="TreeGrafter"/>
</dbReference>
<accession>A0A4Z1D367</accession>
<dbReference type="AlphaFoldDB" id="A0A4Z1D367"/>
<evidence type="ECO:0000313" key="3">
    <source>
        <dbReference type="EMBL" id="TGN76520.1"/>
    </source>
</evidence>
<gene>
    <name evidence="3" type="ORF">E5083_15130</name>
</gene>
<dbReference type="Proteomes" id="UP000298159">
    <property type="component" value="Unassembled WGS sequence"/>
</dbReference>
<dbReference type="Pfam" id="PF01243">
    <property type="entry name" value="PNPOx_N"/>
    <property type="match status" value="1"/>
</dbReference>
<dbReference type="PANTHER" id="PTHR35176:SF11">
    <property type="entry name" value="PYRIDOXAMINE 5'-PHOSPHATE OXIDASE FAMILY PROTEIN"/>
    <property type="match status" value="1"/>
</dbReference>
<keyword evidence="4" id="KW-1185">Reference proteome</keyword>
<dbReference type="EMBL" id="SRRT01000004">
    <property type="protein sequence ID" value="TGN76520.1"/>
    <property type="molecule type" value="Genomic_DNA"/>
</dbReference>
<dbReference type="Gene3D" id="2.30.110.10">
    <property type="entry name" value="Electron Transport, Fmn-binding Protein, Chain A"/>
    <property type="match status" value="1"/>
</dbReference>
<dbReference type="PANTHER" id="PTHR35176">
    <property type="entry name" value="HEME OXYGENASE HI_0854-RELATED"/>
    <property type="match status" value="1"/>
</dbReference>
<reference evidence="3 4" key="1">
    <citation type="submission" date="2019-04" db="EMBL/GenBank/DDBJ databases">
        <title>Streptomyces sp. nov. Bv016 isolated from bark of Buahinia variegata.</title>
        <authorList>
            <person name="Kanchanasin P."/>
            <person name="Tanasupawat S."/>
            <person name="Yuki M."/>
            <person name="Kudo T."/>
        </authorList>
    </citation>
    <scope>NUCLEOTIDE SEQUENCE [LARGE SCALE GENOMIC DNA]</scope>
    <source>
        <strain evidence="3 4">Bv016</strain>
    </source>
</reference>
<evidence type="ECO:0000259" key="2">
    <source>
        <dbReference type="Pfam" id="PF01243"/>
    </source>
</evidence>
<dbReference type="GO" id="GO:0016627">
    <property type="term" value="F:oxidoreductase activity, acting on the CH-CH group of donors"/>
    <property type="evidence" value="ECO:0007669"/>
    <property type="project" value="TreeGrafter"/>
</dbReference>
<dbReference type="GO" id="GO:0070967">
    <property type="term" value="F:coenzyme F420 binding"/>
    <property type="evidence" value="ECO:0007669"/>
    <property type="project" value="TreeGrafter"/>
</dbReference>
<keyword evidence="1 3" id="KW-0560">Oxidoreductase</keyword>
<dbReference type="EC" id="1.-.-.-" evidence="3"/>
<dbReference type="NCBIfam" id="TIGR03666">
    <property type="entry name" value="Rv2061_F420"/>
    <property type="match status" value="1"/>
</dbReference>
<protein>
    <submittedName>
        <fullName evidence="3">PPOX class F420-dependent oxidoreductase</fullName>
        <ecNumber evidence="3">1.-.-.-</ecNumber>
    </submittedName>
</protein>
<evidence type="ECO:0000256" key="1">
    <source>
        <dbReference type="ARBA" id="ARBA00023002"/>
    </source>
</evidence>
<dbReference type="GeneID" id="95448934"/>
<dbReference type="SUPFAM" id="SSF50475">
    <property type="entry name" value="FMN-binding split barrel"/>
    <property type="match status" value="1"/>
</dbReference>
<sequence length="128" mass="13951">MSIPPDVAAARHISLTTYRKNGAPVATPVWLAPDGERLVVWTDPASGKVKRLRHTAHVTLSVSDSRGRVPHDAPRHQATAQLLGVTESRAARRALARRYLLVRLTDLATRLLPRTARPGIALAITFPS</sequence>
<proteinExistence type="predicted"/>
<feature type="domain" description="Pyridoxamine 5'-phosphate oxidase N-terminal" evidence="2">
    <location>
        <begin position="11"/>
        <end position="88"/>
    </location>
</feature>
<dbReference type="InterPro" id="IPR011576">
    <property type="entry name" value="Pyridox_Oxase_N"/>
</dbReference>
<evidence type="ECO:0000313" key="4">
    <source>
        <dbReference type="Proteomes" id="UP000298159"/>
    </source>
</evidence>
<name>A0A4Z1D367_9ACTN</name>